<organism evidence="1 2">
    <name type="scientific">Cirrhinus molitorella</name>
    <name type="common">mud carp</name>
    <dbReference type="NCBI Taxonomy" id="172907"/>
    <lineage>
        <taxon>Eukaryota</taxon>
        <taxon>Metazoa</taxon>
        <taxon>Chordata</taxon>
        <taxon>Craniata</taxon>
        <taxon>Vertebrata</taxon>
        <taxon>Euteleostomi</taxon>
        <taxon>Actinopterygii</taxon>
        <taxon>Neopterygii</taxon>
        <taxon>Teleostei</taxon>
        <taxon>Ostariophysi</taxon>
        <taxon>Cypriniformes</taxon>
        <taxon>Cyprinidae</taxon>
        <taxon>Labeoninae</taxon>
        <taxon>Labeonini</taxon>
        <taxon>Cirrhinus</taxon>
    </lineage>
</organism>
<sequence>MSVCDIYDLSSSNASNTRKTGLTRALRRKPADSRRVWPLSSSMRSSRSLQDFLVLGADLGEKLGQEGLIRSQTIRSNKLRRRPVECLHFGWFLVVGKHALG</sequence>
<reference evidence="1 2" key="1">
    <citation type="submission" date="2023-09" db="EMBL/GenBank/DDBJ databases">
        <authorList>
            <person name="Wang M."/>
        </authorList>
    </citation>
    <scope>NUCLEOTIDE SEQUENCE [LARGE SCALE GENOMIC DNA]</scope>
    <source>
        <strain evidence="1">GT-2023</strain>
        <tissue evidence="1">Liver</tissue>
    </source>
</reference>
<protein>
    <submittedName>
        <fullName evidence="1">Uncharacterized protein</fullName>
    </submittedName>
</protein>
<accession>A0ABR3MIK4</accession>
<evidence type="ECO:0000313" key="1">
    <source>
        <dbReference type="EMBL" id="KAL1264883.1"/>
    </source>
</evidence>
<keyword evidence="2" id="KW-1185">Reference proteome</keyword>
<evidence type="ECO:0000313" key="2">
    <source>
        <dbReference type="Proteomes" id="UP001558613"/>
    </source>
</evidence>
<dbReference type="EMBL" id="JAYMGO010000012">
    <property type="protein sequence ID" value="KAL1264883.1"/>
    <property type="molecule type" value="Genomic_DNA"/>
</dbReference>
<dbReference type="Proteomes" id="UP001558613">
    <property type="component" value="Unassembled WGS sequence"/>
</dbReference>
<comment type="caution">
    <text evidence="1">The sequence shown here is derived from an EMBL/GenBank/DDBJ whole genome shotgun (WGS) entry which is preliminary data.</text>
</comment>
<gene>
    <name evidence="1" type="ORF">QQF64_005238</name>
</gene>
<proteinExistence type="predicted"/>
<name>A0ABR3MIK4_9TELE</name>